<evidence type="ECO:0000313" key="2">
    <source>
        <dbReference type="EMBL" id="KAH6823585.1"/>
    </source>
</evidence>
<organism evidence="2 3">
    <name type="scientific">Perilla frutescens var. hirtella</name>
    <name type="common">Perilla citriodora</name>
    <name type="synonym">Perilla setoyensis</name>
    <dbReference type="NCBI Taxonomy" id="608512"/>
    <lineage>
        <taxon>Eukaryota</taxon>
        <taxon>Viridiplantae</taxon>
        <taxon>Streptophyta</taxon>
        <taxon>Embryophyta</taxon>
        <taxon>Tracheophyta</taxon>
        <taxon>Spermatophyta</taxon>
        <taxon>Magnoliopsida</taxon>
        <taxon>eudicotyledons</taxon>
        <taxon>Gunneridae</taxon>
        <taxon>Pentapetalae</taxon>
        <taxon>asterids</taxon>
        <taxon>lamiids</taxon>
        <taxon>Lamiales</taxon>
        <taxon>Lamiaceae</taxon>
        <taxon>Nepetoideae</taxon>
        <taxon>Elsholtzieae</taxon>
        <taxon>Perilla</taxon>
    </lineage>
</organism>
<dbReference type="PANTHER" id="PTHR38370">
    <property type="entry name" value="BETA-1,4-XYLOSIDASE"/>
    <property type="match status" value="1"/>
</dbReference>
<reference evidence="2 3" key="1">
    <citation type="journal article" date="2021" name="Nat. Commun.">
        <title>Incipient diploidization of the medicinal plant Perilla within 10,000 years.</title>
        <authorList>
            <person name="Zhang Y."/>
            <person name="Shen Q."/>
            <person name="Leng L."/>
            <person name="Zhang D."/>
            <person name="Chen S."/>
            <person name="Shi Y."/>
            <person name="Ning Z."/>
            <person name="Chen S."/>
        </authorList>
    </citation>
    <scope>NUCLEOTIDE SEQUENCE [LARGE SCALE GENOMIC DNA]</scope>
    <source>
        <strain evidence="3">cv. PC099</strain>
    </source>
</reference>
<protein>
    <submittedName>
        <fullName evidence="2">Uncharacterized protein</fullName>
    </submittedName>
</protein>
<comment type="caution">
    <text evidence="2">The sequence shown here is derived from an EMBL/GenBank/DDBJ whole genome shotgun (WGS) entry which is preliminary data.</text>
</comment>
<feature type="region of interest" description="Disordered" evidence="1">
    <location>
        <begin position="35"/>
        <end position="99"/>
    </location>
</feature>
<sequence>MEGLIPFLIHAMKKQTPPNSYRCLSENSTTSRSYHLLLADGGGGGGSSHRRTRSDFQLPSTVDFSSRSDHLTHLKSFTPRPAVAPSDASHYQVSGTTRK</sequence>
<feature type="compositionally biased region" description="Polar residues" evidence="1">
    <location>
        <begin position="55"/>
        <end position="65"/>
    </location>
</feature>
<dbReference type="AlphaFoldDB" id="A0AAD4P2D4"/>
<name>A0AAD4P2D4_PERFH</name>
<keyword evidence="3" id="KW-1185">Reference proteome</keyword>
<accession>A0AAD4P2D4</accession>
<dbReference type="Proteomes" id="UP001190926">
    <property type="component" value="Unassembled WGS sequence"/>
</dbReference>
<evidence type="ECO:0000313" key="3">
    <source>
        <dbReference type="Proteomes" id="UP001190926"/>
    </source>
</evidence>
<gene>
    <name evidence="2" type="ORF">C2S53_006492</name>
</gene>
<evidence type="ECO:0000256" key="1">
    <source>
        <dbReference type="SAM" id="MobiDB-lite"/>
    </source>
</evidence>
<dbReference type="EMBL" id="SDAM02000715">
    <property type="protein sequence ID" value="KAH6823585.1"/>
    <property type="molecule type" value="Genomic_DNA"/>
</dbReference>
<proteinExistence type="predicted"/>
<dbReference type="PANTHER" id="PTHR38370:SF1">
    <property type="entry name" value="BETA-1,4-XYLOSIDASE"/>
    <property type="match status" value="1"/>
</dbReference>
<feature type="compositionally biased region" description="Polar residues" evidence="1">
    <location>
        <begin position="89"/>
        <end position="99"/>
    </location>
</feature>